<protein>
    <submittedName>
        <fullName evidence="1">31721_t:CDS:1</fullName>
    </submittedName>
</protein>
<accession>A0ACA9SDU6</accession>
<evidence type="ECO:0000313" key="2">
    <source>
        <dbReference type="Proteomes" id="UP000789920"/>
    </source>
</evidence>
<keyword evidence="2" id="KW-1185">Reference proteome</keyword>
<proteinExistence type="predicted"/>
<sequence>THVAENTNIEANNSVGNSSTPTNKMQYSDFHDGFDGFSFKCKKTYNFSNHAASDLIINGQSQINGRHSVNSLSDTDITTLTANSFHVYNSSSGSNIKNDL</sequence>
<reference evidence="1" key="1">
    <citation type="submission" date="2021-06" db="EMBL/GenBank/DDBJ databases">
        <authorList>
            <person name="Kallberg Y."/>
            <person name="Tangrot J."/>
            <person name="Rosling A."/>
        </authorList>
    </citation>
    <scope>NUCLEOTIDE SEQUENCE</scope>
    <source>
        <strain evidence="1">MA461A</strain>
    </source>
</reference>
<feature type="non-terminal residue" evidence="1">
    <location>
        <position position="1"/>
    </location>
</feature>
<evidence type="ECO:0000313" key="1">
    <source>
        <dbReference type="EMBL" id="CAG8836682.1"/>
    </source>
</evidence>
<feature type="non-terminal residue" evidence="1">
    <location>
        <position position="100"/>
    </location>
</feature>
<gene>
    <name evidence="1" type="ORF">RPERSI_LOCUS30020</name>
</gene>
<comment type="caution">
    <text evidence="1">The sequence shown here is derived from an EMBL/GenBank/DDBJ whole genome shotgun (WGS) entry which is preliminary data.</text>
</comment>
<name>A0ACA9SDU6_9GLOM</name>
<dbReference type="Proteomes" id="UP000789920">
    <property type="component" value="Unassembled WGS sequence"/>
</dbReference>
<organism evidence="1 2">
    <name type="scientific">Racocetra persica</name>
    <dbReference type="NCBI Taxonomy" id="160502"/>
    <lineage>
        <taxon>Eukaryota</taxon>
        <taxon>Fungi</taxon>
        <taxon>Fungi incertae sedis</taxon>
        <taxon>Mucoromycota</taxon>
        <taxon>Glomeromycotina</taxon>
        <taxon>Glomeromycetes</taxon>
        <taxon>Diversisporales</taxon>
        <taxon>Gigasporaceae</taxon>
        <taxon>Racocetra</taxon>
    </lineage>
</organism>
<dbReference type="EMBL" id="CAJVQC010115422">
    <property type="protein sequence ID" value="CAG8836682.1"/>
    <property type="molecule type" value="Genomic_DNA"/>
</dbReference>